<evidence type="ECO:0000313" key="3">
    <source>
        <dbReference type="EMBL" id="CAE2336225.1"/>
    </source>
</evidence>
<evidence type="ECO:0000256" key="1">
    <source>
        <dbReference type="SAM" id="MobiDB-lite"/>
    </source>
</evidence>
<reference evidence="3" key="1">
    <citation type="submission" date="2021-01" db="EMBL/GenBank/DDBJ databases">
        <authorList>
            <person name="Corre E."/>
            <person name="Pelletier E."/>
            <person name="Niang G."/>
            <person name="Scheremetjew M."/>
            <person name="Finn R."/>
            <person name="Kale V."/>
            <person name="Holt S."/>
            <person name="Cochrane G."/>
            <person name="Meng A."/>
            <person name="Brown T."/>
            <person name="Cohen L."/>
        </authorList>
    </citation>
    <scope>NUCLEOTIDE SEQUENCE</scope>
    <source>
        <strain evidence="3">CCMP 2712</strain>
    </source>
</reference>
<feature type="region of interest" description="Disordered" evidence="1">
    <location>
        <begin position="178"/>
        <end position="221"/>
    </location>
</feature>
<organism evidence="3">
    <name type="scientific">Guillardia theta</name>
    <name type="common">Cryptophyte</name>
    <name type="synonym">Cryptomonas phi</name>
    <dbReference type="NCBI Taxonomy" id="55529"/>
    <lineage>
        <taxon>Eukaryota</taxon>
        <taxon>Cryptophyceae</taxon>
        <taxon>Pyrenomonadales</taxon>
        <taxon>Geminigeraceae</taxon>
        <taxon>Guillardia</taxon>
    </lineage>
</organism>
<sequence length="221" mass="24401">MRTLLKIVIASSCLTWSLGFQMGSSPLTHAKLRSPATCSPRPALSVRHAAVGLRMAGPWGPDKEKPKASKELMQIRFSQVDASQLRDFIQKWPRGTSKDGFGLPKLMLPVAIETSDGGVKLVWKGSEDPWIQIDLEGDTVRVYRQSMMSGSFTQVSALKEREEKKICDKLKQDLEKSSYGKGMTEKEIPVVQIQEPKAEEKQEEVGDAEGAEKDAPASGQQ</sequence>
<dbReference type="EMBL" id="HBKN01046509">
    <property type="protein sequence ID" value="CAE2336225.1"/>
    <property type="molecule type" value="Transcribed_RNA"/>
</dbReference>
<accession>A0A7S4UCB2</accession>
<evidence type="ECO:0000256" key="2">
    <source>
        <dbReference type="SAM" id="SignalP"/>
    </source>
</evidence>
<gene>
    <name evidence="3" type="ORF">GTHE00462_LOCUS36321</name>
</gene>
<protein>
    <submittedName>
        <fullName evidence="3">Uncharacterized protein</fullName>
    </submittedName>
</protein>
<dbReference type="AlphaFoldDB" id="A0A7S4UCB2"/>
<feature type="signal peptide" evidence="2">
    <location>
        <begin position="1"/>
        <end position="19"/>
    </location>
</feature>
<name>A0A7S4UCB2_GUITH</name>
<keyword evidence="2" id="KW-0732">Signal</keyword>
<proteinExistence type="predicted"/>
<feature type="chain" id="PRO_5031326351" evidence="2">
    <location>
        <begin position="20"/>
        <end position="221"/>
    </location>
</feature>
<feature type="compositionally biased region" description="Basic and acidic residues" evidence="1">
    <location>
        <begin position="178"/>
        <end position="188"/>
    </location>
</feature>
<feature type="compositionally biased region" description="Basic and acidic residues" evidence="1">
    <location>
        <begin position="196"/>
        <end position="215"/>
    </location>
</feature>